<feature type="transmembrane region" description="Helical" evidence="1">
    <location>
        <begin position="198"/>
        <end position="215"/>
    </location>
</feature>
<dbReference type="Gene3D" id="1.20.1070.10">
    <property type="entry name" value="Rhodopsin 7-helix transmembrane proteins"/>
    <property type="match status" value="1"/>
</dbReference>
<dbReference type="SUPFAM" id="SSF81321">
    <property type="entry name" value="Family A G protein-coupled receptor-like"/>
    <property type="match status" value="1"/>
</dbReference>
<evidence type="ECO:0000313" key="3">
    <source>
        <dbReference type="EMBL" id="CAG9104499.1"/>
    </source>
</evidence>
<dbReference type="eggNOG" id="ENOG502SYGG">
    <property type="taxonomic scope" value="Eukaryota"/>
</dbReference>
<feature type="transmembrane region" description="Helical" evidence="1">
    <location>
        <begin position="12"/>
        <end position="30"/>
    </location>
</feature>
<keyword evidence="5" id="KW-1185">Reference proteome</keyword>
<keyword evidence="1" id="KW-1133">Transmembrane helix</keyword>
<name>A0A1I7RQF7_BURXY</name>
<dbReference type="SMR" id="A0A1I7RQF7"/>
<keyword evidence="1" id="KW-0472">Membrane</keyword>
<evidence type="ECO:0000313" key="5">
    <source>
        <dbReference type="Proteomes" id="UP000659654"/>
    </source>
</evidence>
<feature type="transmembrane region" description="Helical" evidence="1">
    <location>
        <begin position="270"/>
        <end position="294"/>
    </location>
</feature>
<dbReference type="AlphaFoldDB" id="A0A1I7RQF7"/>
<dbReference type="Proteomes" id="UP000582659">
    <property type="component" value="Unassembled WGS sequence"/>
</dbReference>
<dbReference type="Proteomes" id="UP000659654">
    <property type="component" value="Unassembled WGS sequence"/>
</dbReference>
<dbReference type="InterPro" id="IPR019428">
    <property type="entry name" value="7TM_GPCR_serpentine_rcpt_Str"/>
</dbReference>
<protein>
    <submittedName>
        <fullName evidence="2">(pine wood nematode) hypothetical protein</fullName>
    </submittedName>
</protein>
<evidence type="ECO:0000313" key="4">
    <source>
        <dbReference type="Proteomes" id="UP000095284"/>
    </source>
</evidence>
<dbReference type="Proteomes" id="UP000095284">
    <property type="component" value="Unplaced"/>
</dbReference>
<dbReference type="OrthoDB" id="5810839at2759"/>
<evidence type="ECO:0000313" key="2">
    <source>
        <dbReference type="EMBL" id="CAD5219329.1"/>
    </source>
</evidence>
<organism evidence="4 6">
    <name type="scientific">Bursaphelenchus xylophilus</name>
    <name type="common">Pinewood nematode worm</name>
    <name type="synonym">Aphelenchoides xylophilus</name>
    <dbReference type="NCBI Taxonomy" id="6326"/>
    <lineage>
        <taxon>Eukaryota</taxon>
        <taxon>Metazoa</taxon>
        <taxon>Ecdysozoa</taxon>
        <taxon>Nematoda</taxon>
        <taxon>Chromadorea</taxon>
        <taxon>Rhabditida</taxon>
        <taxon>Tylenchina</taxon>
        <taxon>Tylenchomorpha</taxon>
        <taxon>Aphelenchoidea</taxon>
        <taxon>Aphelenchoididae</taxon>
        <taxon>Bursaphelenchus</taxon>
    </lineage>
</organism>
<dbReference type="WBParaSite" id="BXY_0295000.1">
    <property type="protein sequence ID" value="BXY_0295000.1"/>
    <property type="gene ID" value="BXY_0295000"/>
</dbReference>
<dbReference type="EMBL" id="CAJFCV020000003">
    <property type="protein sequence ID" value="CAG9104499.1"/>
    <property type="molecule type" value="Genomic_DNA"/>
</dbReference>
<accession>A0A1I7RQF7</accession>
<feature type="transmembrane region" description="Helical" evidence="1">
    <location>
        <begin position="91"/>
        <end position="109"/>
    </location>
</feature>
<evidence type="ECO:0000313" key="6">
    <source>
        <dbReference type="WBParaSite" id="BXY_0295000.1"/>
    </source>
</evidence>
<dbReference type="EMBL" id="CAJFDI010000003">
    <property type="protein sequence ID" value="CAD5219329.1"/>
    <property type="molecule type" value="Genomic_DNA"/>
</dbReference>
<dbReference type="Pfam" id="PF10326">
    <property type="entry name" value="7TM_GPCR_Str"/>
    <property type="match status" value="1"/>
</dbReference>
<feature type="transmembrane region" description="Helical" evidence="1">
    <location>
        <begin position="129"/>
        <end position="149"/>
    </location>
</feature>
<dbReference type="PANTHER" id="PTHR22943:SF248">
    <property type="entry name" value="SEVEN TM RECEPTOR"/>
    <property type="match status" value="1"/>
</dbReference>
<reference evidence="3" key="2">
    <citation type="submission" date="2020-08" db="EMBL/GenBank/DDBJ databases">
        <authorList>
            <person name="Kikuchi T."/>
        </authorList>
    </citation>
    <scope>NUCLEOTIDE SEQUENCE</scope>
    <source>
        <strain evidence="2">Ka4C1</strain>
    </source>
</reference>
<proteinExistence type="predicted"/>
<feature type="transmembrane region" description="Helical" evidence="1">
    <location>
        <begin position="236"/>
        <end position="258"/>
    </location>
</feature>
<reference evidence="6" key="1">
    <citation type="submission" date="2016-11" db="UniProtKB">
        <authorList>
            <consortium name="WormBaseParasite"/>
        </authorList>
    </citation>
    <scope>IDENTIFICATION</scope>
</reference>
<evidence type="ECO:0000256" key="1">
    <source>
        <dbReference type="SAM" id="Phobius"/>
    </source>
</evidence>
<dbReference type="PANTHER" id="PTHR22943">
    <property type="entry name" value="7-TRANSMEMBRANE DOMAIN RECEPTOR C.ELEGANS"/>
    <property type="match status" value="1"/>
</dbReference>
<keyword evidence="1" id="KW-0812">Transmembrane</keyword>
<gene>
    <name evidence="2" type="ORF">BXYJ_LOCUS5624</name>
</gene>
<sequence length="335" mass="37688">MLTFQFGYRISDVLGSACGIIVNLMVLFVIRKTATKSTSAYGRMLIASAVYDTLYSLCEILQQHQLLLTNGTLIIVPRGMEKDVGHEWCPIFLFFHLCLSNMSCFMLPAQYFYRYRLLLDATKVNGYTLLRAIFVSAVAAIVSAGFGVVGESYSAKRGREYYMSQMPDYWLPEGRNTYLIAIDTADLASDLHFKTTGAFANISFIAAVFFIYKIVKYMNATSNIRSEKTKKMQQQFTKVIIIQGIATLLFAFIPLSIVSMGITSHSDWEMLGLLVIIPLSWLPTANGMLSLFVIQRHRYFLLDSICCRITIKVEPTKTSRTPASAFRNTTSSVLD</sequence>